<dbReference type="Proteomes" id="UP000515679">
    <property type="component" value="Chromosome"/>
</dbReference>
<protein>
    <submittedName>
        <fullName evidence="1">DUF2935 domain-containing protein</fullName>
    </submittedName>
</protein>
<dbReference type="SUPFAM" id="SSF158430">
    <property type="entry name" value="Bacillus cereus metalloprotein-like"/>
    <property type="match status" value="2"/>
</dbReference>
<accession>A0A7G5BSJ8</accession>
<sequence length="309" mass="36144">MYTLSSHNPNWTVNGHTPIVNLAHRLCRRRFDERGIVVSIEFVARSLDEVRFWSRIMKEHSLFLKLGFRCEDTQLINEANQFYALFEGIENRANAFSTETDPRTIQRFNAEVHNAASHIWAFKRKVLGLILRCQLPGANNFPLLVDHTSREAFYFRNRLEELNAGKLEPLPDAIIHENVFFLRIMADHAKFISHLLDPSERQLVEQARNFSHDFDQLLFQAKDLESMSPQSQTVPLLDQFLDENRVSVKSLRDFKKTARDLISACRIKSIIHPLLADHVFREAERFLFIIDMFEQQLTGNQVNVEMLRH</sequence>
<name>A0A7G5BSJ8_9BACL</name>
<organism evidence="1 2">
    <name type="scientific">Cohnella cholangitidis</name>
    <dbReference type="NCBI Taxonomy" id="2598458"/>
    <lineage>
        <taxon>Bacteria</taxon>
        <taxon>Bacillati</taxon>
        <taxon>Bacillota</taxon>
        <taxon>Bacilli</taxon>
        <taxon>Bacillales</taxon>
        <taxon>Paenibacillaceae</taxon>
        <taxon>Cohnella</taxon>
    </lineage>
</organism>
<gene>
    <name evidence="1" type="ORF">FPL14_00970</name>
</gene>
<keyword evidence="2" id="KW-1185">Reference proteome</keyword>
<dbReference type="KEGG" id="cchl:FPL14_00970"/>
<evidence type="ECO:0000313" key="1">
    <source>
        <dbReference type="EMBL" id="QMV39932.1"/>
    </source>
</evidence>
<proteinExistence type="predicted"/>
<reference evidence="1 2" key="1">
    <citation type="submission" date="2019-07" db="EMBL/GenBank/DDBJ databases">
        <authorList>
            <person name="Kim J.K."/>
            <person name="Cheong H.-M."/>
            <person name="Choi Y."/>
            <person name="Hwang K.J."/>
            <person name="Lee S."/>
            <person name="Choi C."/>
        </authorList>
    </citation>
    <scope>NUCLEOTIDE SEQUENCE [LARGE SCALE GENOMIC DNA]</scope>
    <source>
        <strain evidence="1 2">KS 22</strain>
    </source>
</reference>
<dbReference type="Gene3D" id="1.20.1260.120">
    <property type="entry name" value="Protein of unknown function DUF2935"/>
    <property type="match status" value="1"/>
</dbReference>
<dbReference type="EMBL" id="CP041969">
    <property type="protein sequence ID" value="QMV39932.1"/>
    <property type="molecule type" value="Genomic_DNA"/>
</dbReference>
<dbReference type="InterPro" id="IPR021328">
    <property type="entry name" value="CotB-like"/>
</dbReference>
<dbReference type="AlphaFoldDB" id="A0A7G5BSJ8"/>
<dbReference type="Pfam" id="PF11155">
    <property type="entry name" value="DUF2935"/>
    <property type="match status" value="2"/>
</dbReference>
<evidence type="ECO:0000313" key="2">
    <source>
        <dbReference type="Proteomes" id="UP000515679"/>
    </source>
</evidence>